<evidence type="ECO:0000256" key="2">
    <source>
        <dbReference type="SAM" id="Phobius"/>
    </source>
</evidence>
<dbReference type="SMART" id="SM00028">
    <property type="entry name" value="TPR"/>
    <property type="match status" value="2"/>
</dbReference>
<dbReference type="InterPro" id="IPR019734">
    <property type="entry name" value="TPR_rpt"/>
</dbReference>
<feature type="repeat" description="TPR" evidence="1">
    <location>
        <begin position="58"/>
        <end position="91"/>
    </location>
</feature>
<gene>
    <name evidence="4" type="ORF">SAMN05444278_104106</name>
</gene>
<sequence>MKKQLVLVVFLLMSLSFSAQNTSVQERFSQANEAYNNAKYEQAEALYRSILKQDIVSAELHFNLANTELKQNNLGQAILHYEKALKLKPNNSSFQENLAYANSLTIDEIQSIEKSQLQIYIDKFNFLLSVDQWSYLVVVLAMLMFFAFLAYVFSTKTITKRLFFTGFVVFLIFSVISFSQAYRLDHLQQSQQYAVILSEEVPALAEPNARSSQVLTLHEGTKVKLLSKFNNYQEVQLADGTKIWINIKAYKKI</sequence>
<keyword evidence="5" id="KW-1185">Reference proteome</keyword>
<evidence type="ECO:0000256" key="3">
    <source>
        <dbReference type="SAM" id="SignalP"/>
    </source>
</evidence>
<protein>
    <submittedName>
        <fullName evidence="4">Tetratricopeptide repeat-containing protein</fullName>
    </submittedName>
</protein>
<feature type="signal peptide" evidence="3">
    <location>
        <begin position="1"/>
        <end position="19"/>
    </location>
</feature>
<evidence type="ECO:0000313" key="5">
    <source>
        <dbReference type="Proteomes" id="UP000184462"/>
    </source>
</evidence>
<proteinExistence type="predicted"/>
<dbReference type="OrthoDB" id="9776208at2"/>
<feature type="transmembrane region" description="Helical" evidence="2">
    <location>
        <begin position="133"/>
        <end position="153"/>
    </location>
</feature>
<keyword evidence="2" id="KW-0472">Membrane</keyword>
<reference evidence="4 5" key="1">
    <citation type="submission" date="2016-11" db="EMBL/GenBank/DDBJ databases">
        <authorList>
            <person name="Jaros S."/>
            <person name="Januszkiewicz K."/>
            <person name="Wedrychowicz H."/>
        </authorList>
    </citation>
    <scope>NUCLEOTIDE SEQUENCE [LARGE SCALE GENOMIC DNA]</scope>
    <source>
        <strain evidence="4 5">DSM 25661</strain>
    </source>
</reference>
<accession>A0A1M4VKG0</accession>
<dbReference type="PROSITE" id="PS50293">
    <property type="entry name" value="TPR_REGION"/>
    <property type="match status" value="1"/>
</dbReference>
<dbReference type="EMBL" id="FQTW01000004">
    <property type="protein sequence ID" value="SHE69511.1"/>
    <property type="molecule type" value="Genomic_DNA"/>
</dbReference>
<dbReference type="Pfam" id="PF13432">
    <property type="entry name" value="TPR_16"/>
    <property type="match status" value="1"/>
</dbReference>
<evidence type="ECO:0000256" key="1">
    <source>
        <dbReference type="PROSITE-ProRule" id="PRU00339"/>
    </source>
</evidence>
<keyword evidence="1" id="KW-0802">TPR repeat</keyword>
<keyword evidence="3" id="KW-0732">Signal</keyword>
<dbReference type="PROSITE" id="PS50005">
    <property type="entry name" value="TPR"/>
    <property type="match status" value="1"/>
</dbReference>
<feature type="chain" id="PRO_5012047548" evidence="3">
    <location>
        <begin position="20"/>
        <end position="253"/>
    </location>
</feature>
<evidence type="ECO:0000313" key="4">
    <source>
        <dbReference type="EMBL" id="SHE69511.1"/>
    </source>
</evidence>
<dbReference type="InterPro" id="IPR011990">
    <property type="entry name" value="TPR-like_helical_dom_sf"/>
</dbReference>
<dbReference type="STRING" id="1155689.SAMN05444278_104106"/>
<feature type="transmembrane region" description="Helical" evidence="2">
    <location>
        <begin position="162"/>
        <end position="182"/>
    </location>
</feature>
<dbReference type="Gene3D" id="2.30.30.40">
    <property type="entry name" value="SH3 Domains"/>
    <property type="match status" value="1"/>
</dbReference>
<dbReference type="AlphaFoldDB" id="A0A1M4VKG0"/>
<organism evidence="4 5">
    <name type="scientific">Psychroflexus salarius</name>
    <dbReference type="NCBI Taxonomy" id="1155689"/>
    <lineage>
        <taxon>Bacteria</taxon>
        <taxon>Pseudomonadati</taxon>
        <taxon>Bacteroidota</taxon>
        <taxon>Flavobacteriia</taxon>
        <taxon>Flavobacteriales</taxon>
        <taxon>Flavobacteriaceae</taxon>
        <taxon>Psychroflexus</taxon>
    </lineage>
</organism>
<dbReference type="Proteomes" id="UP000184462">
    <property type="component" value="Unassembled WGS sequence"/>
</dbReference>
<keyword evidence="2" id="KW-1133">Transmembrane helix</keyword>
<dbReference type="Gene3D" id="1.25.40.10">
    <property type="entry name" value="Tetratricopeptide repeat domain"/>
    <property type="match status" value="1"/>
</dbReference>
<name>A0A1M4VKG0_9FLAO</name>
<dbReference type="SUPFAM" id="SSF48452">
    <property type="entry name" value="TPR-like"/>
    <property type="match status" value="1"/>
</dbReference>
<keyword evidence="2" id="KW-0812">Transmembrane</keyword>
<dbReference type="RefSeq" id="WP_083574486.1">
    <property type="nucleotide sequence ID" value="NZ_FQTW01000004.1"/>
</dbReference>